<feature type="domain" description="Beta-ketoacyl-[acyl-carrier-protein] synthase III N-terminal" evidence="4">
    <location>
        <begin position="106"/>
        <end position="184"/>
    </location>
</feature>
<accession>A0ABW2BYG4</accession>
<keyword evidence="1" id="KW-0808">Transferase</keyword>
<evidence type="ECO:0000259" key="4">
    <source>
        <dbReference type="Pfam" id="PF08545"/>
    </source>
</evidence>
<sequence length="327" mass="33925">MGVGIVGTGSYLPQTVLDNAELAARIDVDIDQIVEKTGIHERRIAAPADATSDLAAWAGKRALHSAGIAANDLDVVILATGTADQPSPATACYVQAKLCAAKAVAFDVMATCSGFIYGLTIARDMLIADRSRKYVLVVGAEAYSRFVDYTRKGASALLGDGAGAVVVGRTDSGGILASRLMTDGTLAYLGGILGGGSRNPASPSTLSSGLHHVSMNGRLIRDLVANLLPGLVTELTDQLAITLSDVDLIVPHQANGTMLKEWVQILDIDPAITHETVSKYGNTGAASIPVTLDDAVQRGRLSSGDRLLSISFGAGVAWGGVIVEWTQ</sequence>
<organism evidence="5 6">
    <name type="scientific">Haloechinothrix salitolerans</name>
    <dbReference type="NCBI Taxonomy" id="926830"/>
    <lineage>
        <taxon>Bacteria</taxon>
        <taxon>Bacillati</taxon>
        <taxon>Actinomycetota</taxon>
        <taxon>Actinomycetes</taxon>
        <taxon>Pseudonocardiales</taxon>
        <taxon>Pseudonocardiaceae</taxon>
        <taxon>Haloechinothrix</taxon>
    </lineage>
</organism>
<dbReference type="InterPro" id="IPR016039">
    <property type="entry name" value="Thiolase-like"/>
</dbReference>
<dbReference type="CDD" id="cd00830">
    <property type="entry name" value="KAS_III"/>
    <property type="match status" value="1"/>
</dbReference>
<keyword evidence="2" id="KW-0012">Acyltransferase</keyword>
<dbReference type="PANTHER" id="PTHR34069:SF2">
    <property type="entry name" value="BETA-KETOACYL-[ACYL-CARRIER-PROTEIN] SYNTHASE III"/>
    <property type="match status" value="1"/>
</dbReference>
<dbReference type="PANTHER" id="PTHR34069">
    <property type="entry name" value="3-OXOACYL-[ACYL-CARRIER-PROTEIN] SYNTHASE 3"/>
    <property type="match status" value="1"/>
</dbReference>
<dbReference type="Pfam" id="PF08545">
    <property type="entry name" value="ACP_syn_III"/>
    <property type="match status" value="1"/>
</dbReference>
<name>A0ABW2BYG4_9PSEU</name>
<gene>
    <name evidence="5" type="ORF">ACFQGD_12565</name>
</gene>
<dbReference type="EMBL" id="JBHSXX010000001">
    <property type="protein sequence ID" value="MFC6867981.1"/>
    <property type="molecule type" value="Genomic_DNA"/>
</dbReference>
<dbReference type="InterPro" id="IPR013751">
    <property type="entry name" value="ACP_syn_III_N"/>
</dbReference>
<reference evidence="6" key="1">
    <citation type="journal article" date="2019" name="Int. J. Syst. Evol. Microbiol.">
        <title>The Global Catalogue of Microorganisms (GCM) 10K type strain sequencing project: providing services to taxonomists for standard genome sequencing and annotation.</title>
        <authorList>
            <consortium name="The Broad Institute Genomics Platform"/>
            <consortium name="The Broad Institute Genome Sequencing Center for Infectious Disease"/>
            <person name="Wu L."/>
            <person name="Ma J."/>
        </authorList>
    </citation>
    <scope>NUCLEOTIDE SEQUENCE [LARGE SCALE GENOMIC DNA]</scope>
    <source>
        <strain evidence="6">KCTC 32255</strain>
    </source>
</reference>
<proteinExistence type="predicted"/>
<dbReference type="SUPFAM" id="SSF53901">
    <property type="entry name" value="Thiolase-like"/>
    <property type="match status" value="1"/>
</dbReference>
<evidence type="ECO:0000256" key="2">
    <source>
        <dbReference type="ARBA" id="ARBA00023315"/>
    </source>
</evidence>
<dbReference type="InterPro" id="IPR013747">
    <property type="entry name" value="ACP_syn_III_C"/>
</dbReference>
<dbReference type="NCBIfam" id="NF006829">
    <property type="entry name" value="PRK09352.1"/>
    <property type="match status" value="1"/>
</dbReference>
<dbReference type="Gene3D" id="3.40.47.10">
    <property type="match status" value="1"/>
</dbReference>
<evidence type="ECO:0000313" key="6">
    <source>
        <dbReference type="Proteomes" id="UP001596337"/>
    </source>
</evidence>
<dbReference type="Pfam" id="PF08541">
    <property type="entry name" value="ACP_syn_III_C"/>
    <property type="match status" value="1"/>
</dbReference>
<protein>
    <submittedName>
        <fullName evidence="5">3-oxoacyl-ACP synthase III family protein</fullName>
    </submittedName>
</protein>
<keyword evidence="6" id="KW-1185">Reference proteome</keyword>
<comment type="caution">
    <text evidence="5">The sequence shown here is derived from an EMBL/GenBank/DDBJ whole genome shotgun (WGS) entry which is preliminary data.</text>
</comment>
<evidence type="ECO:0000256" key="1">
    <source>
        <dbReference type="ARBA" id="ARBA00022679"/>
    </source>
</evidence>
<dbReference type="RefSeq" id="WP_345393103.1">
    <property type="nucleotide sequence ID" value="NZ_BAABLA010000016.1"/>
</dbReference>
<evidence type="ECO:0000259" key="3">
    <source>
        <dbReference type="Pfam" id="PF08541"/>
    </source>
</evidence>
<feature type="domain" description="Beta-ketoacyl-[acyl-carrier-protein] synthase III C-terminal" evidence="3">
    <location>
        <begin position="239"/>
        <end position="325"/>
    </location>
</feature>
<dbReference type="Proteomes" id="UP001596337">
    <property type="component" value="Unassembled WGS sequence"/>
</dbReference>
<evidence type="ECO:0000313" key="5">
    <source>
        <dbReference type="EMBL" id="MFC6867981.1"/>
    </source>
</evidence>